<evidence type="ECO:0000259" key="9">
    <source>
        <dbReference type="PROSITE" id="PS50008"/>
    </source>
</evidence>
<gene>
    <name evidence="10" type="ORF">QBC33DRAFT_271659</name>
</gene>
<dbReference type="InterPro" id="IPR001192">
    <property type="entry name" value="PI-PLC_fam"/>
</dbReference>
<evidence type="ECO:0000256" key="7">
    <source>
        <dbReference type="SAM" id="MobiDB-lite"/>
    </source>
</evidence>
<dbReference type="CDD" id="cd16207">
    <property type="entry name" value="EFh_ScPlc1p_like"/>
    <property type="match status" value="1"/>
</dbReference>
<evidence type="ECO:0000256" key="3">
    <source>
        <dbReference type="ARBA" id="ARBA00022963"/>
    </source>
</evidence>
<dbReference type="GO" id="GO:0004435">
    <property type="term" value="F:phosphatidylinositol-4,5-bisphosphate phospholipase C activity"/>
    <property type="evidence" value="ECO:0007669"/>
    <property type="project" value="UniProtKB-EC"/>
</dbReference>
<feature type="region of interest" description="Disordered" evidence="7">
    <location>
        <begin position="1"/>
        <end position="101"/>
    </location>
</feature>
<sequence>MSITTDNNPSTSPSSSAFTPSMSSSRSRPSLVQTNISSQSQTGTIPPSAVSTSSAASSSQHDSPNLSPDTTGTTTCSSSPEMSFRGRDLEQFPPPPFELDPAVARKTSSISLSNSLAQSSNSLTQGGNSLAQGSSNSLPQGSNSLSQSNNSASQSFVVPNPTQAVQEPGRSGGLMRRLSNRVAGLGSGARRQSSAHPTSRDGSIGPGIIRARLRSNSNSSAFVPPPDTTVFCDSDDETCNNEKDETAFAYGYDASVVRDSQFGMNASVPGSSSLSTLSAGPVIPLSLLRGTWVWKLSKKRSPKHIFLVLDSDNAKIYWDKTRPSKSVYLDDIEGIRTGDDLSQYRRDFNAPELYESRGFSLIIAPPDRSKNNRMMHLVADDEATLELWTTTIEAISKHRQDFATSLMAFNDKAVRAYWQSEVSKLFGDHPHRPEEESIDFSGVERVCRNLHIHVSSSTLFEKFNEVKVANKMGKDESRLNFAEFLDFVRLMKTRKDALPIYREYASDTELGLSRSDFLNFLRDSQGENVDEDLQSWEAVFARFARKGRSREGEPSAKGTEETLRMSEVGLASFLTSTSNVPLPREPRNYVLDRPLNEYYISSSHNTYLLGRQVAGVSSVEGYISALMRACRSVEVDCWDGQNNEPIVSHGHTLTTQISFREVINTINKYAFVTSSFPLFISLEVRCSLATQENMARIMLDTFGEKLVLQPIDPGSDRLPSPSQLQGRILIKVKKPQQADDPRGMDILGRRRGNSLTSPLQRPLTLDNGSVPVSPLLSPIGGSSRKLSTKINTISEVPSAPSSNPSECDSDSDKDSTSRTLNKINPILGNMGVYNAGIHFDGFDTPEAKTYNHIFSFKEKTFAKNSQPGDKKRSIFRHNMRYMMRVYPNGSRINSSNFDPLIYWKRGVQMAALNWQTFDLGMQLNRAMFASGTDLSGYVLKPIEFREFQLMPNGAGDWATKRERKNVSFSIDVISVQQLMRPYNLGEKRTLDPYVEVEVFLADDKRNKVDNSGNNIQTQGPLKYQYRYRTKIVRGNGFNPEFDNRFNFNVMTKYPDLVFVRWSVKLADKTYNDRTPPLATFTAKLVSLKQGYRTLPLLDHKGDQYLFSTLFCRIKVDITSVLVPVPGADSDSANKFRAISRPSFFTRSNQSPKSSIDSGQS</sequence>
<dbReference type="PRINTS" id="PR00390">
    <property type="entry name" value="PHPHLIPASEC"/>
</dbReference>
<feature type="compositionally biased region" description="Low complexity" evidence="7">
    <location>
        <begin position="1"/>
        <end position="30"/>
    </location>
</feature>
<dbReference type="CDD" id="cd13360">
    <property type="entry name" value="PH_PLC_fungal"/>
    <property type="match status" value="1"/>
</dbReference>
<evidence type="ECO:0000256" key="4">
    <source>
        <dbReference type="ARBA" id="ARBA00023098"/>
    </source>
</evidence>
<dbReference type="EC" id="3.1.4.11" evidence="1 6"/>
<evidence type="ECO:0000256" key="6">
    <source>
        <dbReference type="RuleBase" id="RU361133"/>
    </source>
</evidence>
<dbReference type="SUPFAM" id="SSF51695">
    <property type="entry name" value="PLC-like phosphodiesterases"/>
    <property type="match status" value="1"/>
</dbReference>
<dbReference type="InterPro" id="IPR011992">
    <property type="entry name" value="EF-hand-dom_pair"/>
</dbReference>
<dbReference type="InterPro" id="IPR011993">
    <property type="entry name" value="PH-like_dom_sf"/>
</dbReference>
<feature type="compositionally biased region" description="Polar residues" evidence="7">
    <location>
        <begin position="156"/>
        <end position="165"/>
    </location>
</feature>
<reference evidence="10" key="1">
    <citation type="submission" date="2023-06" db="EMBL/GenBank/DDBJ databases">
        <title>Genome-scale phylogeny and comparative genomics of the fungal order Sordariales.</title>
        <authorList>
            <consortium name="Lawrence Berkeley National Laboratory"/>
            <person name="Hensen N."/>
            <person name="Bonometti L."/>
            <person name="Westerberg I."/>
            <person name="Brannstrom I.O."/>
            <person name="Guillou S."/>
            <person name="Cros-Aarteil S."/>
            <person name="Calhoun S."/>
            <person name="Haridas S."/>
            <person name="Kuo A."/>
            <person name="Mondo S."/>
            <person name="Pangilinan J."/>
            <person name="Riley R."/>
            <person name="Labutti K."/>
            <person name="Andreopoulos B."/>
            <person name="Lipzen A."/>
            <person name="Chen C."/>
            <person name="Yanf M."/>
            <person name="Daum C."/>
            <person name="Ng V."/>
            <person name="Clum A."/>
            <person name="Steindorff A."/>
            <person name="Ohm R."/>
            <person name="Martin F."/>
            <person name="Silar P."/>
            <person name="Natvig D."/>
            <person name="Lalanne C."/>
            <person name="Gautier V."/>
            <person name="Ament-Velasquez S.L."/>
            <person name="Kruys A."/>
            <person name="Hutchinson M.I."/>
            <person name="Powell A.J."/>
            <person name="Barry K."/>
            <person name="Miller A.N."/>
            <person name="Grigoriev I.V."/>
            <person name="Debuchy R."/>
            <person name="Gladieux P."/>
            <person name="Thoren M.H."/>
            <person name="Johannesson H."/>
        </authorList>
    </citation>
    <scope>NUCLEOTIDE SEQUENCE</scope>
    <source>
        <strain evidence="10">8032-3</strain>
    </source>
</reference>
<feature type="compositionally biased region" description="Polar residues" evidence="7">
    <location>
        <begin position="31"/>
        <end position="45"/>
    </location>
</feature>
<dbReference type="AlphaFoldDB" id="A0AAJ0C5I9"/>
<dbReference type="SUPFAM" id="SSF47473">
    <property type="entry name" value="EF-hand"/>
    <property type="match status" value="1"/>
</dbReference>
<dbReference type="InterPro" id="IPR000909">
    <property type="entry name" value="PLipase_C_PInositol-sp_X_dom"/>
</dbReference>
<dbReference type="CDD" id="cd08598">
    <property type="entry name" value="PI-PLC1c_yeast"/>
    <property type="match status" value="1"/>
</dbReference>
<dbReference type="SMART" id="SM00233">
    <property type="entry name" value="PH"/>
    <property type="match status" value="1"/>
</dbReference>
<evidence type="ECO:0000256" key="5">
    <source>
        <dbReference type="ARBA" id="ARBA00023224"/>
    </source>
</evidence>
<feature type="compositionally biased region" description="Low complexity" evidence="7">
    <location>
        <begin position="132"/>
        <end position="155"/>
    </location>
</feature>
<evidence type="ECO:0000256" key="2">
    <source>
        <dbReference type="ARBA" id="ARBA00022801"/>
    </source>
</evidence>
<dbReference type="PROSITE" id="PS50008">
    <property type="entry name" value="PIPLC_Y_DOMAIN"/>
    <property type="match status" value="1"/>
</dbReference>
<dbReference type="InterPro" id="IPR001849">
    <property type="entry name" value="PH_domain"/>
</dbReference>
<feature type="compositionally biased region" description="Low complexity" evidence="7">
    <location>
        <begin position="48"/>
        <end position="59"/>
    </location>
</feature>
<dbReference type="PANTHER" id="PTHR10336">
    <property type="entry name" value="PHOSPHOINOSITIDE-SPECIFIC PHOSPHOLIPASE C FAMILY PROTEIN"/>
    <property type="match status" value="1"/>
</dbReference>
<dbReference type="Gene3D" id="2.30.29.30">
    <property type="entry name" value="Pleckstrin-homology domain (PH domain)/Phosphotyrosine-binding domain (PTB)"/>
    <property type="match status" value="1"/>
</dbReference>
<feature type="domain" description="PI-PLC Y-box" evidence="9">
    <location>
        <begin position="827"/>
        <end position="945"/>
    </location>
</feature>
<dbReference type="InterPro" id="IPR035892">
    <property type="entry name" value="C2_domain_sf"/>
</dbReference>
<dbReference type="SMART" id="SM00239">
    <property type="entry name" value="C2"/>
    <property type="match status" value="1"/>
</dbReference>
<evidence type="ECO:0000313" key="10">
    <source>
        <dbReference type="EMBL" id="KAK1770558.1"/>
    </source>
</evidence>
<comment type="caution">
    <text evidence="10">The sequence shown here is derived from an EMBL/GenBank/DDBJ whole genome shotgun (WGS) entry which is preliminary data.</text>
</comment>
<dbReference type="InterPro" id="IPR037755">
    <property type="entry name" value="Plc1_PH"/>
</dbReference>
<organism evidence="10 11">
    <name type="scientific">Phialemonium atrogriseum</name>
    <dbReference type="NCBI Taxonomy" id="1093897"/>
    <lineage>
        <taxon>Eukaryota</taxon>
        <taxon>Fungi</taxon>
        <taxon>Dikarya</taxon>
        <taxon>Ascomycota</taxon>
        <taxon>Pezizomycotina</taxon>
        <taxon>Sordariomycetes</taxon>
        <taxon>Sordariomycetidae</taxon>
        <taxon>Cephalothecales</taxon>
        <taxon>Cephalothecaceae</taxon>
        <taxon>Phialemonium</taxon>
    </lineage>
</organism>
<dbReference type="SMART" id="SM00149">
    <property type="entry name" value="PLCYc"/>
    <property type="match status" value="1"/>
</dbReference>
<dbReference type="Gene3D" id="3.20.20.190">
    <property type="entry name" value="Phosphatidylinositol (PI) phosphodiesterase"/>
    <property type="match status" value="1"/>
</dbReference>
<proteinExistence type="predicted"/>
<dbReference type="GO" id="GO:0016042">
    <property type="term" value="P:lipid catabolic process"/>
    <property type="evidence" value="ECO:0007669"/>
    <property type="project" value="UniProtKB-KW"/>
</dbReference>
<feature type="compositionally biased region" description="Polar residues" evidence="7">
    <location>
        <begin position="190"/>
        <end position="201"/>
    </location>
</feature>
<evidence type="ECO:0000313" key="11">
    <source>
        <dbReference type="Proteomes" id="UP001244011"/>
    </source>
</evidence>
<dbReference type="EMBL" id="MU839000">
    <property type="protein sequence ID" value="KAK1770558.1"/>
    <property type="molecule type" value="Genomic_DNA"/>
</dbReference>
<keyword evidence="3 6" id="KW-0442">Lipid degradation</keyword>
<dbReference type="PROSITE" id="PS50004">
    <property type="entry name" value="C2"/>
    <property type="match status" value="1"/>
</dbReference>
<dbReference type="SUPFAM" id="SSF49562">
    <property type="entry name" value="C2 domain (Calcium/lipid-binding domain, CaLB)"/>
    <property type="match status" value="1"/>
</dbReference>
<dbReference type="Gene3D" id="2.60.40.150">
    <property type="entry name" value="C2 domain"/>
    <property type="match status" value="1"/>
</dbReference>
<feature type="region of interest" description="Disordered" evidence="7">
    <location>
        <begin position="116"/>
        <end position="206"/>
    </location>
</feature>
<accession>A0AAJ0C5I9</accession>
<dbReference type="Pfam" id="PF00388">
    <property type="entry name" value="PI-PLC-X"/>
    <property type="match status" value="1"/>
</dbReference>
<protein>
    <recommendedName>
        <fullName evidence="1 6">Phosphoinositide phospholipase C</fullName>
        <ecNumber evidence="1 6">3.1.4.11</ecNumber>
    </recommendedName>
</protein>
<dbReference type="Pfam" id="PF16457">
    <property type="entry name" value="PH_12"/>
    <property type="match status" value="1"/>
</dbReference>
<evidence type="ECO:0000259" key="8">
    <source>
        <dbReference type="PROSITE" id="PS50004"/>
    </source>
</evidence>
<evidence type="ECO:0000256" key="1">
    <source>
        <dbReference type="ARBA" id="ARBA00012368"/>
    </source>
</evidence>
<keyword evidence="2 6" id="KW-0378">Hydrolase</keyword>
<dbReference type="GO" id="GO:0048015">
    <property type="term" value="P:phosphatidylinositol-mediated signaling"/>
    <property type="evidence" value="ECO:0007669"/>
    <property type="project" value="TreeGrafter"/>
</dbReference>
<dbReference type="Pfam" id="PF00168">
    <property type="entry name" value="C2"/>
    <property type="match status" value="1"/>
</dbReference>
<name>A0AAJ0C5I9_9PEZI</name>
<dbReference type="InterPro" id="IPR000008">
    <property type="entry name" value="C2_dom"/>
</dbReference>
<dbReference type="GeneID" id="85306380"/>
<keyword evidence="4 6" id="KW-0443">Lipid metabolism</keyword>
<dbReference type="CDD" id="cd00275">
    <property type="entry name" value="C2_PLC_like"/>
    <property type="match status" value="1"/>
</dbReference>
<dbReference type="RefSeq" id="XP_060286771.1">
    <property type="nucleotide sequence ID" value="XM_060423193.1"/>
</dbReference>
<dbReference type="SMART" id="SM00148">
    <property type="entry name" value="PLCXc"/>
    <property type="match status" value="1"/>
</dbReference>
<dbReference type="GO" id="GO:0051209">
    <property type="term" value="P:release of sequestered calcium ion into cytosol"/>
    <property type="evidence" value="ECO:0007669"/>
    <property type="project" value="TreeGrafter"/>
</dbReference>
<feature type="region of interest" description="Disordered" evidence="7">
    <location>
        <begin position="734"/>
        <end position="821"/>
    </location>
</feature>
<keyword evidence="11" id="KW-1185">Reference proteome</keyword>
<feature type="domain" description="C2" evidence="8">
    <location>
        <begin position="951"/>
        <end position="1098"/>
    </location>
</feature>
<dbReference type="PROSITE" id="PS50007">
    <property type="entry name" value="PIPLC_X_DOMAIN"/>
    <property type="match status" value="1"/>
</dbReference>
<feature type="compositionally biased region" description="Polar residues" evidence="7">
    <location>
        <begin position="784"/>
        <end position="806"/>
    </location>
</feature>
<dbReference type="InterPro" id="IPR001711">
    <property type="entry name" value="PLipase_C_Pinositol-sp_Y"/>
</dbReference>
<dbReference type="Proteomes" id="UP001244011">
    <property type="component" value="Unassembled WGS sequence"/>
</dbReference>
<dbReference type="InterPro" id="IPR017946">
    <property type="entry name" value="PLC-like_Pdiesterase_TIM-brl"/>
</dbReference>
<dbReference type="PANTHER" id="PTHR10336:SF36">
    <property type="entry name" value="1-PHOSPHATIDYLINOSITOL 4,5-BISPHOSPHATE PHOSPHODIESTERASE BETA-4"/>
    <property type="match status" value="1"/>
</dbReference>
<feature type="compositionally biased region" description="Polar residues" evidence="7">
    <location>
        <begin position="60"/>
        <end position="81"/>
    </location>
</feature>
<dbReference type="Pfam" id="PF00387">
    <property type="entry name" value="PI-PLC-Y"/>
    <property type="match status" value="1"/>
</dbReference>
<dbReference type="SUPFAM" id="SSF50729">
    <property type="entry name" value="PH domain-like"/>
    <property type="match status" value="1"/>
</dbReference>
<comment type="catalytic activity">
    <reaction evidence="6">
        <text>a 1,2-diacyl-sn-glycero-3-phospho-(1D-myo-inositol-4,5-bisphosphate) + H2O = 1D-myo-inositol 1,4,5-trisphosphate + a 1,2-diacyl-sn-glycerol + H(+)</text>
        <dbReference type="Rhea" id="RHEA:33179"/>
        <dbReference type="ChEBI" id="CHEBI:15377"/>
        <dbReference type="ChEBI" id="CHEBI:15378"/>
        <dbReference type="ChEBI" id="CHEBI:17815"/>
        <dbReference type="ChEBI" id="CHEBI:58456"/>
        <dbReference type="ChEBI" id="CHEBI:203600"/>
        <dbReference type="EC" id="3.1.4.11"/>
    </reaction>
</comment>
<keyword evidence="5" id="KW-0807">Transducer</keyword>